<feature type="transmembrane region" description="Helical" evidence="6">
    <location>
        <begin position="123"/>
        <end position="141"/>
    </location>
</feature>
<geneLocation type="mitochondrion" evidence="8"/>
<reference evidence="8 9" key="1">
    <citation type="submission" date="2018-03" db="EMBL/GenBank/DDBJ databases">
        <authorList>
            <person name="Fogelqvist J."/>
        </authorList>
    </citation>
    <scope>NUCLEOTIDE SEQUENCE [LARGE SCALE GENOMIC DNA]</scope>
</reference>
<dbReference type="PROSITE" id="PS50922">
    <property type="entry name" value="TLC"/>
    <property type="match status" value="1"/>
</dbReference>
<dbReference type="AlphaFoldDB" id="A0A3P3YM20"/>
<protein>
    <recommendedName>
        <fullName evidence="7">TLC domain-containing protein</fullName>
    </recommendedName>
</protein>
<keyword evidence="4 5" id="KW-0472">Membrane</keyword>
<dbReference type="EMBL" id="OVEO01000015">
    <property type="protein sequence ID" value="SPR00830.1"/>
    <property type="molecule type" value="Genomic_DNA"/>
</dbReference>
<dbReference type="PANTHER" id="PTHR12560:SF0">
    <property type="entry name" value="LD18904P"/>
    <property type="match status" value="1"/>
</dbReference>
<keyword evidence="8" id="KW-0496">Mitochondrion</keyword>
<dbReference type="InterPro" id="IPR006634">
    <property type="entry name" value="TLC-dom"/>
</dbReference>
<gene>
    <name evidence="8" type="ORF">PLBR_LOCUS8045</name>
</gene>
<dbReference type="GO" id="GO:0050291">
    <property type="term" value="F:sphingosine N-acyltransferase activity"/>
    <property type="evidence" value="ECO:0007669"/>
    <property type="project" value="InterPro"/>
</dbReference>
<accession>A0A3P3YM20</accession>
<proteinExistence type="predicted"/>
<evidence type="ECO:0000256" key="2">
    <source>
        <dbReference type="ARBA" id="ARBA00022692"/>
    </source>
</evidence>
<dbReference type="Proteomes" id="UP000290189">
    <property type="component" value="Unassembled WGS sequence"/>
</dbReference>
<keyword evidence="3 6" id="KW-1133">Transmembrane helix</keyword>
<feature type="transmembrane region" description="Helical" evidence="6">
    <location>
        <begin position="290"/>
        <end position="311"/>
    </location>
</feature>
<sequence>MAVDAAGKRATASSVDAADAADGMKARMVHRGTAPFIATVVVVFAYCGLHVADVFQNVRRLRATVPGFPVFARLWPSVPIALAMVGVRLFMVRTLRPLGRAALPATKWEPEEYAKRVDRVLHVLFKLCYFVIATPVGWYILKDEPWMPPSMGGTGDVIHCWTNFPHHAMPDAIHWYYVVSLGYHLHSLLYQLGSTRRNDFWEMFLHHSCTLFLVVFSYMANLFRFGTLVFWLHDCGDISSYWVKAFVDTRYTNITILAYLGIMSTWGYLRLYVFPFEIIRCAIFDAPFHIPGVPMLCTLMCVLTCLHLYWYTLFIRMGVAFLHTGKTEDVIEDVATDSELVARKRVPC</sequence>
<feature type="domain" description="TLC" evidence="7">
    <location>
        <begin position="118"/>
        <end position="323"/>
    </location>
</feature>
<feature type="transmembrane region" description="Helical" evidence="6">
    <location>
        <begin position="72"/>
        <end position="91"/>
    </location>
</feature>
<dbReference type="SMART" id="SM00724">
    <property type="entry name" value="TLC"/>
    <property type="match status" value="1"/>
</dbReference>
<evidence type="ECO:0000256" key="6">
    <source>
        <dbReference type="SAM" id="Phobius"/>
    </source>
</evidence>
<dbReference type="PANTHER" id="PTHR12560">
    <property type="entry name" value="LONGEVITY ASSURANCE FACTOR 1 LAG1"/>
    <property type="match status" value="1"/>
</dbReference>
<evidence type="ECO:0000256" key="1">
    <source>
        <dbReference type="ARBA" id="ARBA00004141"/>
    </source>
</evidence>
<evidence type="ECO:0000256" key="4">
    <source>
        <dbReference type="ARBA" id="ARBA00023136"/>
    </source>
</evidence>
<feature type="transmembrane region" description="Helical" evidence="6">
    <location>
        <begin position="204"/>
        <end position="231"/>
    </location>
</feature>
<organism evidence="8 9">
    <name type="scientific">Plasmodiophora brassicae</name>
    <name type="common">Clubroot disease agent</name>
    <dbReference type="NCBI Taxonomy" id="37360"/>
    <lineage>
        <taxon>Eukaryota</taxon>
        <taxon>Sar</taxon>
        <taxon>Rhizaria</taxon>
        <taxon>Endomyxa</taxon>
        <taxon>Phytomyxea</taxon>
        <taxon>Plasmodiophorida</taxon>
        <taxon>Plasmodiophoridae</taxon>
        <taxon>Plasmodiophora</taxon>
    </lineage>
</organism>
<evidence type="ECO:0000256" key="3">
    <source>
        <dbReference type="ARBA" id="ARBA00022989"/>
    </source>
</evidence>
<evidence type="ECO:0000313" key="8">
    <source>
        <dbReference type="EMBL" id="SPR00830.1"/>
    </source>
</evidence>
<dbReference type="Pfam" id="PF03798">
    <property type="entry name" value="TRAM_LAG1_CLN8"/>
    <property type="match status" value="1"/>
</dbReference>
<dbReference type="GO" id="GO:0046513">
    <property type="term" value="P:ceramide biosynthetic process"/>
    <property type="evidence" value="ECO:0007669"/>
    <property type="project" value="InterPro"/>
</dbReference>
<dbReference type="GO" id="GO:0005783">
    <property type="term" value="C:endoplasmic reticulum"/>
    <property type="evidence" value="ECO:0007669"/>
    <property type="project" value="TreeGrafter"/>
</dbReference>
<feature type="transmembrane region" description="Helical" evidence="6">
    <location>
        <begin position="251"/>
        <end position="269"/>
    </location>
</feature>
<dbReference type="GO" id="GO:0016020">
    <property type="term" value="C:membrane"/>
    <property type="evidence" value="ECO:0007669"/>
    <property type="project" value="UniProtKB-SubCell"/>
</dbReference>
<dbReference type="InterPro" id="IPR016439">
    <property type="entry name" value="Lag1/Lac1-like"/>
</dbReference>
<feature type="transmembrane region" description="Helical" evidence="6">
    <location>
        <begin position="34"/>
        <end position="52"/>
    </location>
</feature>
<evidence type="ECO:0000313" key="9">
    <source>
        <dbReference type="Proteomes" id="UP000290189"/>
    </source>
</evidence>
<evidence type="ECO:0000259" key="7">
    <source>
        <dbReference type="PROSITE" id="PS50922"/>
    </source>
</evidence>
<evidence type="ECO:0000256" key="5">
    <source>
        <dbReference type="PROSITE-ProRule" id="PRU00205"/>
    </source>
</evidence>
<comment type="subcellular location">
    <subcellularLocation>
        <location evidence="1">Membrane</location>
        <topology evidence="1">Multi-pass membrane protein</topology>
    </subcellularLocation>
</comment>
<keyword evidence="2 5" id="KW-0812">Transmembrane</keyword>
<name>A0A3P3YM20_PLABS</name>